<gene>
    <name evidence="8" type="ORF">GGD90_003037</name>
</gene>
<dbReference type="AlphaFoldDB" id="A0A840GDC4"/>
<evidence type="ECO:0000256" key="1">
    <source>
        <dbReference type="ARBA" id="ARBA00001561"/>
    </source>
</evidence>
<dbReference type="SMART" id="SM00644">
    <property type="entry name" value="Ami_2"/>
    <property type="match status" value="1"/>
</dbReference>
<evidence type="ECO:0000313" key="8">
    <source>
        <dbReference type="EMBL" id="MBB4248638.1"/>
    </source>
</evidence>
<dbReference type="Proteomes" id="UP000587070">
    <property type="component" value="Unassembled WGS sequence"/>
</dbReference>
<comment type="catalytic activity">
    <reaction evidence="1">
        <text>Hydrolyzes the link between N-acetylmuramoyl residues and L-amino acid residues in certain cell-wall glycopeptides.</text>
        <dbReference type="EC" id="3.5.1.28"/>
    </reaction>
</comment>
<dbReference type="Pfam" id="PF01510">
    <property type="entry name" value="Amidase_2"/>
    <property type="match status" value="1"/>
</dbReference>
<name>A0A840GDC4_RHOTE</name>
<evidence type="ECO:0000313" key="9">
    <source>
        <dbReference type="Proteomes" id="UP000587070"/>
    </source>
</evidence>
<accession>A0A840GDC4</accession>
<evidence type="ECO:0000256" key="6">
    <source>
        <dbReference type="SAM" id="SignalP"/>
    </source>
</evidence>
<proteinExistence type="predicted"/>
<keyword evidence="4" id="KW-0961">Cell wall biogenesis/degradation</keyword>
<dbReference type="GO" id="GO:0071555">
    <property type="term" value="P:cell wall organization"/>
    <property type="evidence" value="ECO:0007669"/>
    <property type="project" value="UniProtKB-KW"/>
</dbReference>
<evidence type="ECO:0000256" key="4">
    <source>
        <dbReference type="ARBA" id="ARBA00023316"/>
    </source>
</evidence>
<protein>
    <recommendedName>
        <fullName evidence="2">N-acetylmuramoyl-L-alanine amidase</fullName>
        <ecNumber evidence="2">3.5.1.28</ecNumber>
    </recommendedName>
</protein>
<feature type="region of interest" description="Disordered" evidence="5">
    <location>
        <begin position="218"/>
        <end position="259"/>
    </location>
</feature>
<sequence>MPAALTVLLTLGLAACAPLAPQQGAGTWVPSPNFDQRRPNYVILHQTSNDNTQRALATLTDPRRKVSAHYLIGRDGTVLQLVDENARAWHAGASWWGGSTDLNSASLGIELDNTGDEAFAEAQLVALLALLDELRSRHRIPAANFLAHGDVAPGRKVDPSAFFPWQRLARHGFGLWCDAPPPAAPPGFDPALGLRALGYDPLKPVAARQAFRRHFVAGSSAVPGETGSDTNGAGGEERSGEAAPVREPERAVDSAGELSPGEQGLLYCLLQQQASPALRSAPPPSASKGG</sequence>
<comment type="caution">
    <text evidence="8">The sequence shown here is derived from an EMBL/GenBank/DDBJ whole genome shotgun (WGS) entry which is preliminary data.</text>
</comment>
<keyword evidence="3 8" id="KW-0378">Hydrolase</keyword>
<dbReference type="InterPro" id="IPR036505">
    <property type="entry name" value="Amidase/PGRP_sf"/>
</dbReference>
<keyword evidence="9" id="KW-1185">Reference proteome</keyword>
<organism evidence="8 9">
    <name type="scientific">Rhodocyclus tenuis</name>
    <name type="common">Rhodospirillum tenue</name>
    <dbReference type="NCBI Taxonomy" id="1066"/>
    <lineage>
        <taxon>Bacteria</taxon>
        <taxon>Pseudomonadati</taxon>
        <taxon>Pseudomonadota</taxon>
        <taxon>Betaproteobacteria</taxon>
        <taxon>Rhodocyclales</taxon>
        <taxon>Rhodocyclaceae</taxon>
        <taxon>Rhodocyclus</taxon>
    </lineage>
</organism>
<dbReference type="InterPro" id="IPR051206">
    <property type="entry name" value="NAMLAA_amidase_2"/>
</dbReference>
<reference evidence="8 9" key="1">
    <citation type="submission" date="2020-08" db="EMBL/GenBank/DDBJ databases">
        <title>Genome sequencing of Purple Non-Sulfur Bacteria from various extreme environments.</title>
        <authorList>
            <person name="Mayer M."/>
        </authorList>
    </citation>
    <scope>NUCLEOTIDE SEQUENCE [LARGE SCALE GENOMIC DNA]</scope>
    <source>
        <strain evidence="8 9">2761</strain>
    </source>
</reference>
<feature type="domain" description="N-acetylmuramoyl-L-alanine amidase" evidence="7">
    <location>
        <begin position="27"/>
        <end position="160"/>
    </location>
</feature>
<dbReference type="SUPFAM" id="SSF55846">
    <property type="entry name" value="N-acetylmuramoyl-L-alanine amidase-like"/>
    <property type="match status" value="1"/>
</dbReference>
<dbReference type="InterPro" id="IPR002502">
    <property type="entry name" value="Amidase_domain"/>
</dbReference>
<dbReference type="RefSeq" id="WP_184415225.1">
    <property type="nucleotide sequence ID" value="NZ_JACIGE010000012.1"/>
</dbReference>
<evidence type="ECO:0000256" key="2">
    <source>
        <dbReference type="ARBA" id="ARBA00011901"/>
    </source>
</evidence>
<dbReference type="CDD" id="cd06583">
    <property type="entry name" value="PGRP"/>
    <property type="match status" value="1"/>
</dbReference>
<dbReference type="EC" id="3.5.1.28" evidence="2"/>
<dbReference type="GO" id="GO:0019867">
    <property type="term" value="C:outer membrane"/>
    <property type="evidence" value="ECO:0007669"/>
    <property type="project" value="TreeGrafter"/>
</dbReference>
<evidence type="ECO:0000256" key="3">
    <source>
        <dbReference type="ARBA" id="ARBA00022801"/>
    </source>
</evidence>
<evidence type="ECO:0000259" key="7">
    <source>
        <dbReference type="SMART" id="SM00644"/>
    </source>
</evidence>
<dbReference type="GO" id="GO:0008745">
    <property type="term" value="F:N-acetylmuramoyl-L-alanine amidase activity"/>
    <property type="evidence" value="ECO:0007669"/>
    <property type="project" value="UniProtKB-EC"/>
</dbReference>
<dbReference type="EMBL" id="JACIGE010000012">
    <property type="protein sequence ID" value="MBB4248638.1"/>
    <property type="molecule type" value="Genomic_DNA"/>
</dbReference>
<feature type="compositionally biased region" description="Basic and acidic residues" evidence="5">
    <location>
        <begin position="235"/>
        <end position="252"/>
    </location>
</feature>
<feature type="signal peptide" evidence="6">
    <location>
        <begin position="1"/>
        <end position="20"/>
    </location>
</feature>
<dbReference type="PANTHER" id="PTHR30417:SF1">
    <property type="entry name" value="N-ACETYLMURAMOYL-L-ALANINE AMIDASE AMID"/>
    <property type="match status" value="1"/>
</dbReference>
<dbReference type="GO" id="GO:0009254">
    <property type="term" value="P:peptidoglycan turnover"/>
    <property type="evidence" value="ECO:0007669"/>
    <property type="project" value="TreeGrafter"/>
</dbReference>
<dbReference type="GO" id="GO:0009253">
    <property type="term" value="P:peptidoglycan catabolic process"/>
    <property type="evidence" value="ECO:0007669"/>
    <property type="project" value="InterPro"/>
</dbReference>
<feature type="chain" id="PRO_5032799524" description="N-acetylmuramoyl-L-alanine amidase" evidence="6">
    <location>
        <begin position="21"/>
        <end position="290"/>
    </location>
</feature>
<dbReference type="Gene3D" id="3.40.80.10">
    <property type="entry name" value="Peptidoglycan recognition protein-like"/>
    <property type="match status" value="1"/>
</dbReference>
<evidence type="ECO:0000256" key="5">
    <source>
        <dbReference type="SAM" id="MobiDB-lite"/>
    </source>
</evidence>
<keyword evidence="6" id="KW-0732">Signal</keyword>
<dbReference type="PANTHER" id="PTHR30417">
    <property type="entry name" value="N-ACETYLMURAMOYL-L-ALANINE AMIDASE AMID"/>
    <property type="match status" value="1"/>
</dbReference>